<name>A0A445BI69_ARAHY</name>
<evidence type="ECO:0000313" key="3">
    <source>
        <dbReference type="Proteomes" id="UP000289738"/>
    </source>
</evidence>
<comment type="caution">
    <text evidence="2">The sequence shown here is derived from an EMBL/GenBank/DDBJ whole genome shotgun (WGS) entry which is preliminary data.</text>
</comment>
<organism evidence="2 3">
    <name type="scientific">Arachis hypogaea</name>
    <name type="common">Peanut</name>
    <dbReference type="NCBI Taxonomy" id="3818"/>
    <lineage>
        <taxon>Eukaryota</taxon>
        <taxon>Viridiplantae</taxon>
        <taxon>Streptophyta</taxon>
        <taxon>Embryophyta</taxon>
        <taxon>Tracheophyta</taxon>
        <taxon>Spermatophyta</taxon>
        <taxon>Magnoliopsida</taxon>
        <taxon>eudicotyledons</taxon>
        <taxon>Gunneridae</taxon>
        <taxon>Pentapetalae</taxon>
        <taxon>rosids</taxon>
        <taxon>fabids</taxon>
        <taxon>Fabales</taxon>
        <taxon>Fabaceae</taxon>
        <taxon>Papilionoideae</taxon>
        <taxon>50 kb inversion clade</taxon>
        <taxon>dalbergioids sensu lato</taxon>
        <taxon>Dalbergieae</taxon>
        <taxon>Pterocarpus clade</taxon>
        <taxon>Arachis</taxon>
    </lineage>
</organism>
<dbReference type="PANTHER" id="PTHR31286:SF99">
    <property type="entry name" value="DUF4283 DOMAIN-CONTAINING PROTEIN"/>
    <property type="match status" value="1"/>
</dbReference>
<sequence>MPNGLLNLIIGESIQKEIREEWWNSLIVKLLGRKISLLALKRRLETMWAKMGSIEVIDLGGDFFLVRFFNSEDLDYGLMEGPWKILDHYLTVQF</sequence>
<evidence type="ECO:0000313" key="2">
    <source>
        <dbReference type="EMBL" id="RYR38369.1"/>
    </source>
</evidence>
<proteinExistence type="predicted"/>
<dbReference type="EMBL" id="SDMP01000009">
    <property type="protein sequence ID" value="RYR38369.1"/>
    <property type="molecule type" value="Genomic_DNA"/>
</dbReference>
<evidence type="ECO:0000259" key="1">
    <source>
        <dbReference type="Pfam" id="PF14111"/>
    </source>
</evidence>
<gene>
    <name evidence="2" type="ORF">Ahy_A09g043405</name>
</gene>
<keyword evidence="3" id="KW-1185">Reference proteome</keyword>
<dbReference type="AlphaFoldDB" id="A0A445BI69"/>
<dbReference type="InterPro" id="IPR040256">
    <property type="entry name" value="At4g02000-like"/>
</dbReference>
<dbReference type="STRING" id="3818.A0A445BI69"/>
<feature type="domain" description="DUF4283" evidence="1">
    <location>
        <begin position="19"/>
        <end position="93"/>
    </location>
</feature>
<dbReference type="PANTHER" id="PTHR31286">
    <property type="entry name" value="GLYCINE-RICH CELL WALL STRUCTURAL PROTEIN 1.8-LIKE"/>
    <property type="match status" value="1"/>
</dbReference>
<dbReference type="Pfam" id="PF14111">
    <property type="entry name" value="DUF4283"/>
    <property type="match status" value="1"/>
</dbReference>
<reference evidence="2 3" key="1">
    <citation type="submission" date="2019-01" db="EMBL/GenBank/DDBJ databases">
        <title>Sequencing of cultivated peanut Arachis hypogaea provides insights into genome evolution and oil improvement.</title>
        <authorList>
            <person name="Chen X."/>
        </authorList>
    </citation>
    <scope>NUCLEOTIDE SEQUENCE [LARGE SCALE GENOMIC DNA]</scope>
    <source>
        <strain evidence="3">cv. Fuhuasheng</strain>
        <tissue evidence="2">Leaves</tissue>
    </source>
</reference>
<accession>A0A445BI69</accession>
<dbReference type="Proteomes" id="UP000289738">
    <property type="component" value="Chromosome A09"/>
</dbReference>
<protein>
    <recommendedName>
        <fullName evidence="1">DUF4283 domain-containing protein</fullName>
    </recommendedName>
</protein>
<dbReference type="InterPro" id="IPR025558">
    <property type="entry name" value="DUF4283"/>
</dbReference>